<organism evidence="1 2">
    <name type="scientific">Durusdinium trenchii</name>
    <dbReference type="NCBI Taxonomy" id="1381693"/>
    <lineage>
        <taxon>Eukaryota</taxon>
        <taxon>Sar</taxon>
        <taxon>Alveolata</taxon>
        <taxon>Dinophyceae</taxon>
        <taxon>Suessiales</taxon>
        <taxon>Symbiodiniaceae</taxon>
        <taxon>Durusdinium</taxon>
    </lineage>
</organism>
<accession>A0ABP0NJ92</accession>
<evidence type="ECO:0000313" key="1">
    <source>
        <dbReference type="EMBL" id="CAK9063851.1"/>
    </source>
</evidence>
<feature type="non-terminal residue" evidence="1">
    <location>
        <position position="1"/>
    </location>
</feature>
<keyword evidence="2" id="KW-1185">Reference proteome</keyword>
<proteinExistence type="predicted"/>
<name>A0ABP0NJ92_9DINO</name>
<reference evidence="1 2" key="1">
    <citation type="submission" date="2024-02" db="EMBL/GenBank/DDBJ databases">
        <authorList>
            <person name="Chen Y."/>
            <person name="Shah S."/>
            <person name="Dougan E. K."/>
            <person name="Thang M."/>
            <person name="Chan C."/>
        </authorList>
    </citation>
    <scope>NUCLEOTIDE SEQUENCE [LARGE SCALE GENOMIC DNA]</scope>
</reference>
<dbReference type="Proteomes" id="UP001642464">
    <property type="component" value="Unassembled WGS sequence"/>
</dbReference>
<sequence>RWTCDPCGDTEHICESGKYCTVAQDPVEGSCPSSYPGCSDHAECGADEYCFSCQKCDEYINTKGDNQSIWRCEPCPTTKGGFCSKLWWCPLREDSITGSCPAEQGCGKHSDCKEGEFCEGCQKCLDFQASLSESARANWPCEPCPTTEGGICEPTRLCQLGNTGIDGTCPPEKGCNSHVQCLPDEYCMDCQKCEAYRDSLSESQRAYWPCGYCPTGRGGHCERRIFCSVADDGVSECPLYEGCFKHQDCKDHEFCWSWKKCQEEDVQNSGSLDGPKRRAKDGFCNVMSTCNTRRSIDGQCRGAKACNSHRECGDGLYCVSWSKCNERSPDICGPEPAHRAGICLPIEHCVHGFHPPLGGECPAWSAHNGSAGGHLEVSEVLKLNSTLMLAVWGQAMNSWRWIRPNQERDLMLAHLHDYASNSTVLDDSEHVGIYEVTAGKMQQQDQVQLSCPFVEVAIPAHGPRFYEATVEDQGLFFLVSPESGGSELTG</sequence>
<comment type="caution">
    <text evidence="1">The sequence shown here is derived from an EMBL/GenBank/DDBJ whole genome shotgun (WGS) entry which is preliminary data.</text>
</comment>
<evidence type="ECO:0000313" key="2">
    <source>
        <dbReference type="Proteomes" id="UP001642464"/>
    </source>
</evidence>
<protein>
    <submittedName>
        <fullName evidence="1">Uncharacterized protein</fullName>
    </submittedName>
</protein>
<dbReference type="EMBL" id="CAXAMM010028969">
    <property type="protein sequence ID" value="CAK9063851.1"/>
    <property type="molecule type" value="Genomic_DNA"/>
</dbReference>
<gene>
    <name evidence="1" type="ORF">SCF082_LOCUS32995</name>
</gene>